<dbReference type="GO" id="GO:0003677">
    <property type="term" value="F:DNA binding"/>
    <property type="evidence" value="ECO:0007669"/>
    <property type="project" value="InterPro"/>
</dbReference>
<dbReference type="Proteomes" id="UP000622860">
    <property type="component" value="Unassembled WGS sequence"/>
</dbReference>
<accession>A0A917HP79</accession>
<dbReference type="SMART" id="SM01321">
    <property type="entry name" value="Y1_Tnp"/>
    <property type="match status" value="1"/>
</dbReference>
<dbReference type="GO" id="GO:0004803">
    <property type="term" value="F:transposase activity"/>
    <property type="evidence" value="ECO:0007669"/>
    <property type="project" value="InterPro"/>
</dbReference>
<protein>
    <submittedName>
        <fullName evidence="2">Transposase</fullName>
    </submittedName>
</protein>
<dbReference type="GO" id="GO:0006313">
    <property type="term" value="P:DNA transposition"/>
    <property type="evidence" value="ECO:0007669"/>
    <property type="project" value="InterPro"/>
</dbReference>
<evidence type="ECO:0000313" key="2">
    <source>
        <dbReference type="EMBL" id="GGG85913.1"/>
    </source>
</evidence>
<dbReference type="EMBL" id="BMFR01000021">
    <property type="protein sequence ID" value="GGG85913.1"/>
    <property type="molecule type" value="Genomic_DNA"/>
</dbReference>
<evidence type="ECO:0000259" key="1">
    <source>
        <dbReference type="SMART" id="SM01321"/>
    </source>
</evidence>
<dbReference type="Pfam" id="PF01797">
    <property type="entry name" value="Y1_Tnp"/>
    <property type="match status" value="1"/>
</dbReference>
<gene>
    <name evidence="2" type="ORF">GCM10011398_34590</name>
</gene>
<comment type="caution">
    <text evidence="2">The sequence shown here is derived from an EMBL/GenBank/DDBJ whole genome shotgun (WGS) entry which is preliminary data.</text>
</comment>
<evidence type="ECO:0000313" key="3">
    <source>
        <dbReference type="Proteomes" id="UP000622860"/>
    </source>
</evidence>
<feature type="domain" description="Transposase IS200-like" evidence="1">
    <location>
        <begin position="9"/>
        <end position="123"/>
    </location>
</feature>
<dbReference type="PANTHER" id="PTHR34322">
    <property type="entry name" value="TRANSPOSASE, Y1_TNP DOMAIN-CONTAINING"/>
    <property type="match status" value="1"/>
</dbReference>
<dbReference type="RefSeq" id="WP_188456624.1">
    <property type="nucleotide sequence ID" value="NZ_BMFR01000021.1"/>
</dbReference>
<dbReference type="Gene3D" id="3.30.70.1290">
    <property type="entry name" value="Transposase IS200-like"/>
    <property type="match status" value="1"/>
</dbReference>
<dbReference type="InterPro" id="IPR036515">
    <property type="entry name" value="Transposase_17_sf"/>
</dbReference>
<sequence length="253" mass="29631">MPRKLRKKSYNGIYHVMLRGINKQIIFEDDEDRFRLLETVKRIKDNNGMEVFSYCLMDNHIHLLMKETEETVSKAVQRISSSYVYWYNNKYERSGHLFQGRFRSENVENFTYFLTVMRYIHQNPVKAGLAANVFECKWTSIFEYVGSNHLVDVDLGLSLFSSDRSKAIELYSAYMQITNEDECLDDFDGIRMPDSEVRNYLVELGVSNSSILQQMEKKTRDSIILELKKLKGVSIRQLSRVTGISKSAIDRVR</sequence>
<dbReference type="SUPFAM" id="SSF143422">
    <property type="entry name" value="Transposase IS200-like"/>
    <property type="match status" value="1"/>
</dbReference>
<dbReference type="AlphaFoldDB" id="A0A917HP79"/>
<name>A0A917HP79_9BACI</name>
<reference evidence="2" key="2">
    <citation type="submission" date="2020-09" db="EMBL/GenBank/DDBJ databases">
        <authorList>
            <person name="Sun Q."/>
            <person name="Zhou Y."/>
        </authorList>
    </citation>
    <scope>NUCLEOTIDE SEQUENCE</scope>
    <source>
        <strain evidence="2">CGMCC 1.12754</strain>
    </source>
</reference>
<proteinExistence type="predicted"/>
<dbReference type="PANTHER" id="PTHR34322:SF2">
    <property type="entry name" value="TRANSPOSASE IS200-LIKE DOMAIN-CONTAINING PROTEIN"/>
    <property type="match status" value="1"/>
</dbReference>
<keyword evidence="3" id="KW-1185">Reference proteome</keyword>
<dbReference type="InterPro" id="IPR002686">
    <property type="entry name" value="Transposase_17"/>
</dbReference>
<organism evidence="2 3">
    <name type="scientific">Virgibacillus oceani</name>
    <dbReference type="NCBI Taxonomy" id="1479511"/>
    <lineage>
        <taxon>Bacteria</taxon>
        <taxon>Bacillati</taxon>
        <taxon>Bacillota</taxon>
        <taxon>Bacilli</taxon>
        <taxon>Bacillales</taxon>
        <taxon>Bacillaceae</taxon>
        <taxon>Virgibacillus</taxon>
    </lineage>
</organism>
<reference evidence="2" key="1">
    <citation type="journal article" date="2014" name="Int. J. Syst. Evol. Microbiol.">
        <title>Complete genome sequence of Corynebacterium casei LMG S-19264T (=DSM 44701T), isolated from a smear-ripened cheese.</title>
        <authorList>
            <consortium name="US DOE Joint Genome Institute (JGI-PGF)"/>
            <person name="Walter F."/>
            <person name="Albersmeier A."/>
            <person name="Kalinowski J."/>
            <person name="Ruckert C."/>
        </authorList>
    </citation>
    <scope>NUCLEOTIDE SEQUENCE</scope>
    <source>
        <strain evidence="2">CGMCC 1.12754</strain>
    </source>
</reference>